<keyword evidence="1" id="KW-0812">Transmembrane</keyword>
<keyword evidence="1" id="KW-0472">Membrane</keyword>
<name>A0AAT9G720_9RICK</name>
<organism evidence="2">
    <name type="scientific">Candidatus Tisiphia endosymbiont of Sergentomyia squamirostris</name>
    <dbReference type="NCBI Taxonomy" id="3113639"/>
    <lineage>
        <taxon>Bacteria</taxon>
        <taxon>Pseudomonadati</taxon>
        <taxon>Pseudomonadota</taxon>
        <taxon>Alphaproteobacteria</taxon>
        <taxon>Rickettsiales</taxon>
        <taxon>Rickettsiaceae</taxon>
        <taxon>Rickettsieae</taxon>
        <taxon>Candidatus Tisiphia</taxon>
    </lineage>
</organism>
<reference evidence="2" key="1">
    <citation type="submission" date="2024-01" db="EMBL/GenBank/DDBJ databases">
        <title>Sequencing the genomes of a sandfly, Sergentomyia squamirostris, and its two endosymbionts.</title>
        <authorList>
            <person name="Itokawa K."/>
            <person name="Sanjoba C."/>
        </authorList>
    </citation>
    <scope>NUCLEOTIDE SEQUENCE</scope>
    <source>
        <strain evidence="2">RiSSQ</strain>
    </source>
</reference>
<protein>
    <submittedName>
        <fullName evidence="2">Uncharacterized protein</fullName>
    </submittedName>
</protein>
<evidence type="ECO:0000313" key="2">
    <source>
        <dbReference type="EMBL" id="BFD45617.1"/>
    </source>
</evidence>
<proteinExistence type="predicted"/>
<gene>
    <name evidence="2" type="ORF">DMENIID0002_02630</name>
</gene>
<evidence type="ECO:0000256" key="1">
    <source>
        <dbReference type="SAM" id="Phobius"/>
    </source>
</evidence>
<keyword evidence="1" id="KW-1133">Transmembrane helix</keyword>
<dbReference type="EMBL" id="AP029170">
    <property type="protein sequence ID" value="BFD45617.1"/>
    <property type="molecule type" value="Genomic_DNA"/>
</dbReference>
<dbReference type="AlphaFoldDB" id="A0AAT9G720"/>
<sequence length="59" mass="6858">MLKESDDLKNPRLSIIVKNTNENSIFFPFAAYPHHFHMYIFTCIGANHLISIFPKSFNS</sequence>
<accession>A0AAT9G720</accession>
<feature type="transmembrane region" description="Helical" evidence="1">
    <location>
        <begin position="36"/>
        <end position="53"/>
    </location>
</feature>